<dbReference type="RefSeq" id="WP_049643904.1">
    <property type="nucleotide sequence ID" value="NZ_LFTY01000002.1"/>
</dbReference>
<evidence type="ECO:0000256" key="7">
    <source>
        <dbReference type="SAM" id="Phobius"/>
    </source>
</evidence>
<dbReference type="FunFam" id="1.20.1540.10:FF:000027">
    <property type="entry name" value="Rhomboid family intramembrane serine protease"/>
    <property type="match status" value="1"/>
</dbReference>
<evidence type="ECO:0000256" key="3">
    <source>
        <dbReference type="ARBA" id="ARBA00022692"/>
    </source>
</evidence>
<dbReference type="EMBL" id="LFTY01000002">
    <property type="protein sequence ID" value="KMW58281.1"/>
    <property type="molecule type" value="Genomic_DNA"/>
</dbReference>
<evidence type="ECO:0000256" key="5">
    <source>
        <dbReference type="ARBA" id="ARBA00022989"/>
    </source>
</evidence>
<proteinExistence type="inferred from homology"/>
<evidence type="ECO:0000256" key="2">
    <source>
        <dbReference type="ARBA" id="ARBA00009045"/>
    </source>
</evidence>
<feature type="domain" description="Peptidase S54 rhomboid" evidence="8">
    <location>
        <begin position="61"/>
        <end position="211"/>
    </location>
</feature>
<dbReference type="SUPFAM" id="SSF144091">
    <property type="entry name" value="Rhomboid-like"/>
    <property type="match status" value="1"/>
</dbReference>
<dbReference type="InterPro" id="IPR022764">
    <property type="entry name" value="Peptidase_S54_rhomboid_dom"/>
</dbReference>
<dbReference type="PATRIC" id="fig|1675527.3.peg.3402"/>
<name>A0A0J9E6I3_9RHOB</name>
<keyword evidence="6 7" id="KW-0472">Membrane</keyword>
<evidence type="ECO:0000256" key="6">
    <source>
        <dbReference type="ARBA" id="ARBA00023136"/>
    </source>
</evidence>
<feature type="transmembrane region" description="Helical" evidence="7">
    <location>
        <begin position="151"/>
        <end position="176"/>
    </location>
</feature>
<keyword evidence="3 7" id="KW-0812">Transmembrane</keyword>
<dbReference type="Pfam" id="PF01694">
    <property type="entry name" value="Rhomboid"/>
    <property type="match status" value="1"/>
</dbReference>
<accession>A0A0J9E6I3</accession>
<feature type="transmembrane region" description="Helical" evidence="7">
    <location>
        <begin position="191"/>
        <end position="212"/>
    </location>
</feature>
<dbReference type="PANTHER" id="PTHR43731:SF14">
    <property type="entry name" value="PRESENILIN-ASSOCIATED RHOMBOID-LIKE PROTEIN, MITOCHONDRIAL"/>
    <property type="match status" value="1"/>
</dbReference>
<organism evidence="9 10">
    <name type="scientific">Candidatus Rhodobacter oscarellae</name>
    <dbReference type="NCBI Taxonomy" id="1675527"/>
    <lineage>
        <taxon>Bacteria</taxon>
        <taxon>Pseudomonadati</taxon>
        <taxon>Pseudomonadota</taxon>
        <taxon>Alphaproteobacteria</taxon>
        <taxon>Rhodobacterales</taxon>
        <taxon>Rhodobacter group</taxon>
        <taxon>Rhodobacter</taxon>
    </lineage>
</organism>
<evidence type="ECO:0000313" key="10">
    <source>
        <dbReference type="Proteomes" id="UP000037178"/>
    </source>
</evidence>
<feature type="transmembrane region" description="Helical" evidence="7">
    <location>
        <begin position="124"/>
        <end position="144"/>
    </location>
</feature>
<comment type="caution">
    <text evidence="9">The sequence shown here is derived from an EMBL/GenBank/DDBJ whole genome shotgun (WGS) entry which is preliminary data.</text>
</comment>
<dbReference type="GO" id="GO:0016020">
    <property type="term" value="C:membrane"/>
    <property type="evidence" value="ECO:0007669"/>
    <property type="project" value="UniProtKB-SubCell"/>
</dbReference>
<dbReference type="AlphaFoldDB" id="A0A0J9E6I3"/>
<dbReference type="GO" id="GO:0006508">
    <property type="term" value="P:proteolysis"/>
    <property type="evidence" value="ECO:0007669"/>
    <property type="project" value="UniProtKB-KW"/>
</dbReference>
<feature type="transmembrane region" description="Helical" evidence="7">
    <location>
        <begin position="68"/>
        <end position="87"/>
    </location>
</feature>
<dbReference type="GO" id="GO:0004252">
    <property type="term" value="F:serine-type endopeptidase activity"/>
    <property type="evidence" value="ECO:0007669"/>
    <property type="project" value="InterPro"/>
</dbReference>
<dbReference type="InterPro" id="IPR035952">
    <property type="entry name" value="Rhomboid-like_sf"/>
</dbReference>
<gene>
    <name evidence="9" type="ORF">AIOL_003253</name>
</gene>
<evidence type="ECO:0000256" key="1">
    <source>
        <dbReference type="ARBA" id="ARBA00004141"/>
    </source>
</evidence>
<dbReference type="PANTHER" id="PTHR43731">
    <property type="entry name" value="RHOMBOID PROTEASE"/>
    <property type="match status" value="1"/>
</dbReference>
<dbReference type="OrthoDB" id="9813074at2"/>
<keyword evidence="4" id="KW-0378">Hydrolase</keyword>
<keyword evidence="5 7" id="KW-1133">Transmembrane helix</keyword>
<protein>
    <submittedName>
        <fullName evidence="9">Rhomboid family serine protease</fullName>
    </submittedName>
</protein>
<dbReference type="Gene3D" id="1.20.1540.10">
    <property type="entry name" value="Rhomboid-like"/>
    <property type="match status" value="1"/>
</dbReference>
<keyword evidence="10" id="KW-1185">Reference proteome</keyword>
<evidence type="ECO:0000259" key="8">
    <source>
        <dbReference type="Pfam" id="PF01694"/>
    </source>
</evidence>
<reference evidence="9 10" key="1">
    <citation type="submission" date="2015-06" db="EMBL/GenBank/DDBJ databases">
        <title>Draft genome sequence of an Alphaproteobacteria species associated to the Mediterranean sponge Oscarella lobularis.</title>
        <authorList>
            <person name="Jourda C."/>
            <person name="Santini S."/>
            <person name="Claverie J.-M."/>
        </authorList>
    </citation>
    <scope>NUCLEOTIDE SEQUENCE [LARGE SCALE GENOMIC DNA]</scope>
    <source>
        <strain evidence="9">IGS</strain>
    </source>
</reference>
<comment type="subcellular location">
    <subcellularLocation>
        <location evidence="1">Membrane</location>
        <topology evidence="1">Multi-pass membrane protein</topology>
    </subcellularLocation>
</comment>
<dbReference type="STRING" id="1675527.AIOL_003253"/>
<keyword evidence="9" id="KW-0645">Protease</keyword>
<dbReference type="Proteomes" id="UP000037178">
    <property type="component" value="Unassembled WGS sequence"/>
</dbReference>
<sequence>MFPFRDHNPSEKTPYVTYALIAANILIFISYWHLFADERALFRFYFDWALIPENVADGRNLSGLVTSMFLHGGLMHLGGNMLFLWIYGDNLEEDMGHAGFLLFYLVCGVGAGLVHVLAAPWSTVPTVGTSGAIAGVMGGYLLLYPRARVDVFFFFLVFFKIWPIRAWIVLGVWFVLQVLGGLGSSMEGGGVAYWAHIGGFVLGVLCVLPLWARRGGQSFWARTGGHPDHPETKYRLSQSRIPIAGRRR</sequence>
<feature type="transmembrane region" description="Helical" evidence="7">
    <location>
        <begin position="15"/>
        <end position="34"/>
    </location>
</feature>
<evidence type="ECO:0000313" key="9">
    <source>
        <dbReference type="EMBL" id="KMW58281.1"/>
    </source>
</evidence>
<comment type="similarity">
    <text evidence="2">Belongs to the peptidase S54 family.</text>
</comment>
<evidence type="ECO:0000256" key="4">
    <source>
        <dbReference type="ARBA" id="ARBA00022801"/>
    </source>
</evidence>
<feature type="transmembrane region" description="Helical" evidence="7">
    <location>
        <begin position="99"/>
        <end position="118"/>
    </location>
</feature>
<dbReference type="InterPro" id="IPR050925">
    <property type="entry name" value="Rhomboid_protease_S54"/>
</dbReference>